<comment type="caution">
    <text evidence="5">The sequence shown here is derived from an EMBL/GenBank/DDBJ whole genome shotgun (WGS) entry which is preliminary data.</text>
</comment>
<feature type="domain" description="CusB-like beta-barrel" evidence="3">
    <location>
        <begin position="188"/>
        <end position="243"/>
    </location>
</feature>
<dbReference type="GO" id="GO:0015679">
    <property type="term" value="P:plasma membrane copper ion transport"/>
    <property type="evidence" value="ECO:0007669"/>
    <property type="project" value="TreeGrafter"/>
</dbReference>
<keyword evidence="2" id="KW-0812">Transmembrane</keyword>
<name>A0A4R1R2W3_HYDET</name>
<dbReference type="Gene3D" id="2.40.420.20">
    <property type="match status" value="1"/>
</dbReference>
<dbReference type="InterPro" id="IPR051909">
    <property type="entry name" value="MFP_Cation_Efflux"/>
</dbReference>
<reference evidence="5 6" key="1">
    <citation type="submission" date="2019-03" db="EMBL/GenBank/DDBJ databases">
        <title>Genomic Encyclopedia of Type Strains, Phase IV (KMG-IV): sequencing the most valuable type-strain genomes for metagenomic binning, comparative biology and taxonomic classification.</title>
        <authorList>
            <person name="Goeker M."/>
        </authorList>
    </citation>
    <scope>NUCLEOTIDE SEQUENCE [LARGE SCALE GENOMIC DNA]</scope>
    <source>
        <strain evidence="5 6">LX-B</strain>
    </source>
</reference>
<organism evidence="5 6">
    <name type="scientific">Hydrogenispora ethanolica</name>
    <dbReference type="NCBI Taxonomy" id="1082276"/>
    <lineage>
        <taxon>Bacteria</taxon>
        <taxon>Bacillati</taxon>
        <taxon>Bacillota</taxon>
        <taxon>Hydrogenispora</taxon>
    </lineage>
</organism>
<evidence type="ECO:0000259" key="4">
    <source>
        <dbReference type="Pfam" id="PF25975"/>
    </source>
</evidence>
<dbReference type="PANTHER" id="PTHR30097:SF15">
    <property type="entry name" value="CATION EFFLUX SYSTEM PROTEIN CUSB"/>
    <property type="match status" value="1"/>
</dbReference>
<dbReference type="Pfam" id="PF25975">
    <property type="entry name" value="CzcB_C"/>
    <property type="match status" value="1"/>
</dbReference>
<dbReference type="InterPro" id="IPR058649">
    <property type="entry name" value="CzcB_C"/>
</dbReference>
<dbReference type="Gene3D" id="2.40.30.170">
    <property type="match status" value="1"/>
</dbReference>
<dbReference type="GO" id="GO:0060003">
    <property type="term" value="P:copper ion export"/>
    <property type="evidence" value="ECO:0007669"/>
    <property type="project" value="TreeGrafter"/>
</dbReference>
<evidence type="ECO:0000256" key="2">
    <source>
        <dbReference type="SAM" id="Phobius"/>
    </source>
</evidence>
<dbReference type="PANTHER" id="PTHR30097">
    <property type="entry name" value="CATION EFFLUX SYSTEM PROTEIN CUSB"/>
    <property type="match status" value="1"/>
</dbReference>
<feature type="transmembrane region" description="Helical" evidence="2">
    <location>
        <begin position="7"/>
        <end position="25"/>
    </location>
</feature>
<gene>
    <name evidence="5" type="ORF">EDC14_103812</name>
</gene>
<dbReference type="GO" id="GO:0046914">
    <property type="term" value="F:transition metal ion binding"/>
    <property type="evidence" value="ECO:0007669"/>
    <property type="project" value="TreeGrafter"/>
</dbReference>
<dbReference type="Pfam" id="PF25954">
    <property type="entry name" value="Beta-barrel_RND_2"/>
    <property type="match status" value="1"/>
</dbReference>
<keyword evidence="2" id="KW-1133">Transmembrane helix</keyword>
<protein>
    <submittedName>
        <fullName evidence="5">CusB/HlyD membrane fusion family barrel-sandwich protein</fullName>
    </submittedName>
</protein>
<accession>A0A4R1R2W3</accession>
<dbReference type="RefSeq" id="WP_165908228.1">
    <property type="nucleotide sequence ID" value="NZ_SLUN01000038.1"/>
</dbReference>
<proteinExistence type="predicted"/>
<keyword evidence="2" id="KW-0472">Membrane</keyword>
<evidence type="ECO:0000313" key="6">
    <source>
        <dbReference type="Proteomes" id="UP000295008"/>
    </source>
</evidence>
<keyword evidence="6" id="KW-1185">Reference proteome</keyword>
<evidence type="ECO:0000259" key="3">
    <source>
        <dbReference type="Pfam" id="PF25954"/>
    </source>
</evidence>
<dbReference type="InterPro" id="IPR058792">
    <property type="entry name" value="Beta-barrel_RND_2"/>
</dbReference>
<dbReference type="EMBL" id="SLUN01000038">
    <property type="protein sequence ID" value="TCL59719.1"/>
    <property type="molecule type" value="Genomic_DNA"/>
</dbReference>
<evidence type="ECO:0000313" key="5">
    <source>
        <dbReference type="EMBL" id="TCL59719.1"/>
    </source>
</evidence>
<dbReference type="AlphaFoldDB" id="A0A4R1R2W3"/>
<keyword evidence="1" id="KW-0813">Transport</keyword>
<feature type="domain" description="CzcB-like C-terminal circularly permuted SH3-like" evidence="4">
    <location>
        <begin position="269"/>
        <end position="328"/>
    </location>
</feature>
<sequence length="346" mass="36856">MKTRCKIVIGAAVAVVLAVAGLIGYHQLKPAGPAGGEDSMAAMEMGDESGPAMAGMDMGAMPGMAMGESAPEDKNVPGYAPIQLDARRQQLIGVKTTVVGRQALSRTIRAYGTISHDTDLYAAQQELISANRYYHSLAGGDGQESARVILDSARKKLAIMGYSNAQINRLIARGRSDDSLIEGGSSSRVWIYARIYQNDLPYVKAGQKVRISGPELAGKTLYGTIDSLDTVLDPETRSIRARILAGSDTPLAHESYVDVDIEVPIGAVVALPEEAVIDSGGRQLAFVSQGDGYFEPRQLVLGRHAAGYYEVISGVRFGEKVVSSANFFIDSESQLKAATGNMSMNH</sequence>
<evidence type="ECO:0000256" key="1">
    <source>
        <dbReference type="ARBA" id="ARBA00022448"/>
    </source>
</evidence>
<dbReference type="GO" id="GO:0030288">
    <property type="term" value="C:outer membrane-bounded periplasmic space"/>
    <property type="evidence" value="ECO:0007669"/>
    <property type="project" value="TreeGrafter"/>
</dbReference>
<dbReference type="Proteomes" id="UP000295008">
    <property type="component" value="Unassembled WGS sequence"/>
</dbReference>